<feature type="region of interest" description="Disordered" evidence="1">
    <location>
        <begin position="200"/>
        <end position="223"/>
    </location>
</feature>
<sequence>MPAGRFRDVVSGKVISPKLIKGRVSLSSLASAGCQCVSVGTSGDEGLSMSRGAVSGRELLFRALEMNRTKVGDDVVPVVVGICLGPSRGASCITLVDLGSSRSFSTAGNSGRVSAKAVACVLSILMECRGRRPTPNSAVACRSHHIGRLLAGLLPSLWPLVDRDLERERERERERASSVLFQSSYGSGSRSKLSYARMYHDRERERERAGEMGDAEVSMSMSRSMSRSSSAAALGPRVTVRTIHSVFASYI</sequence>
<evidence type="ECO:0000313" key="2">
    <source>
        <dbReference type="EMBL" id="GIQ90750.1"/>
    </source>
</evidence>
<dbReference type="PROSITE" id="PS51257">
    <property type="entry name" value="PROKAR_LIPOPROTEIN"/>
    <property type="match status" value="1"/>
</dbReference>
<keyword evidence="3" id="KW-1185">Reference proteome</keyword>
<organism evidence="2 3">
    <name type="scientific">Kipferlia bialata</name>
    <dbReference type="NCBI Taxonomy" id="797122"/>
    <lineage>
        <taxon>Eukaryota</taxon>
        <taxon>Metamonada</taxon>
        <taxon>Carpediemonas-like organisms</taxon>
        <taxon>Kipferlia</taxon>
    </lineage>
</organism>
<evidence type="ECO:0000256" key="1">
    <source>
        <dbReference type="SAM" id="MobiDB-lite"/>
    </source>
</evidence>
<dbReference type="Proteomes" id="UP000265618">
    <property type="component" value="Unassembled WGS sequence"/>
</dbReference>
<evidence type="ECO:0000313" key="3">
    <source>
        <dbReference type="Proteomes" id="UP000265618"/>
    </source>
</evidence>
<name>A0A9K3GQA8_9EUKA</name>
<proteinExistence type="predicted"/>
<feature type="non-terminal residue" evidence="2">
    <location>
        <position position="1"/>
    </location>
</feature>
<protein>
    <submittedName>
        <fullName evidence="2">Uncharacterized protein</fullName>
    </submittedName>
</protein>
<feature type="compositionally biased region" description="Basic and acidic residues" evidence="1">
    <location>
        <begin position="200"/>
        <end position="211"/>
    </location>
</feature>
<accession>A0A9K3GQA8</accession>
<dbReference type="EMBL" id="BDIP01006607">
    <property type="protein sequence ID" value="GIQ90750.1"/>
    <property type="molecule type" value="Genomic_DNA"/>
</dbReference>
<comment type="caution">
    <text evidence="2">The sequence shown here is derived from an EMBL/GenBank/DDBJ whole genome shotgun (WGS) entry which is preliminary data.</text>
</comment>
<reference evidence="2 3" key="1">
    <citation type="journal article" date="2018" name="PLoS ONE">
        <title>The draft genome of Kipferlia bialata reveals reductive genome evolution in fornicate parasites.</title>
        <authorList>
            <person name="Tanifuji G."/>
            <person name="Takabayashi S."/>
            <person name="Kume K."/>
            <person name="Takagi M."/>
            <person name="Nakayama T."/>
            <person name="Kamikawa R."/>
            <person name="Inagaki Y."/>
            <person name="Hashimoto T."/>
        </authorList>
    </citation>
    <scope>NUCLEOTIDE SEQUENCE [LARGE SCALE GENOMIC DNA]</scope>
    <source>
        <strain evidence="2">NY0173</strain>
    </source>
</reference>
<dbReference type="AlphaFoldDB" id="A0A9K3GQA8"/>
<gene>
    <name evidence="2" type="ORF">KIPB_013658</name>
</gene>